<dbReference type="GO" id="GO:0003824">
    <property type="term" value="F:catalytic activity"/>
    <property type="evidence" value="ECO:0007669"/>
    <property type="project" value="UniProtKB-ARBA"/>
</dbReference>
<dbReference type="Pfam" id="PF01590">
    <property type="entry name" value="GAF"/>
    <property type="match status" value="1"/>
</dbReference>
<dbReference type="NCBIfam" id="TIGR00254">
    <property type="entry name" value="GGDEF"/>
    <property type="match status" value="1"/>
</dbReference>
<evidence type="ECO:0000256" key="4">
    <source>
        <dbReference type="ARBA" id="ARBA00023170"/>
    </source>
</evidence>
<dbReference type="InterPro" id="IPR000160">
    <property type="entry name" value="GGDEF_dom"/>
</dbReference>
<dbReference type="GO" id="GO:0009881">
    <property type="term" value="F:photoreceptor activity"/>
    <property type="evidence" value="ECO:0007669"/>
    <property type="project" value="UniProtKB-KW"/>
</dbReference>
<evidence type="ECO:0000256" key="1">
    <source>
        <dbReference type="ARBA" id="ARBA00022543"/>
    </source>
</evidence>
<organism evidence="7 8">
    <name type="scientific">Rhodopseudomonas palustris</name>
    <dbReference type="NCBI Taxonomy" id="1076"/>
    <lineage>
        <taxon>Bacteria</taxon>
        <taxon>Pseudomonadati</taxon>
        <taxon>Pseudomonadota</taxon>
        <taxon>Alphaproteobacteria</taxon>
        <taxon>Hyphomicrobiales</taxon>
        <taxon>Nitrobacteraceae</taxon>
        <taxon>Rhodopseudomonas</taxon>
    </lineage>
</organism>
<dbReference type="Proteomes" id="UP000285523">
    <property type="component" value="Unassembled WGS sequence"/>
</dbReference>
<dbReference type="Gene3D" id="3.30.450.20">
    <property type="entry name" value="PAS domain"/>
    <property type="match status" value="2"/>
</dbReference>
<keyword evidence="4" id="KW-0675">Receptor</keyword>
<dbReference type="Pfam" id="PF00990">
    <property type="entry name" value="GGDEF"/>
    <property type="match status" value="1"/>
</dbReference>
<dbReference type="InterPro" id="IPR043150">
    <property type="entry name" value="Phytochrome_PHY_sf"/>
</dbReference>
<dbReference type="SUPFAM" id="SSF55073">
    <property type="entry name" value="Nucleotide cyclase"/>
    <property type="match status" value="1"/>
</dbReference>
<dbReference type="InterPro" id="IPR013515">
    <property type="entry name" value="Phytochrome_cen-reg"/>
</dbReference>
<dbReference type="GO" id="GO:0006355">
    <property type="term" value="P:regulation of DNA-templated transcription"/>
    <property type="evidence" value="ECO:0007669"/>
    <property type="project" value="InterPro"/>
</dbReference>
<dbReference type="InterPro" id="IPR001294">
    <property type="entry name" value="Phytochrome"/>
</dbReference>
<dbReference type="InterPro" id="IPR035965">
    <property type="entry name" value="PAS-like_dom_sf"/>
</dbReference>
<name>A0A418UZ44_RHOPL</name>
<comment type="caution">
    <text evidence="7">The sequence shown here is derived from an EMBL/GenBank/DDBJ whole genome shotgun (WGS) entry which is preliminary data.</text>
</comment>
<keyword evidence="3" id="KW-0157">Chromophore</keyword>
<dbReference type="PRINTS" id="PR01033">
    <property type="entry name" value="PHYTOCHROME"/>
</dbReference>
<dbReference type="InterPro" id="IPR052155">
    <property type="entry name" value="Biofilm_reg_signaling"/>
</dbReference>
<keyword evidence="2" id="KW-0716">Sensory transduction</keyword>
<dbReference type="FunFam" id="3.30.70.270:FF:000001">
    <property type="entry name" value="Diguanylate cyclase domain protein"/>
    <property type="match status" value="1"/>
</dbReference>
<dbReference type="Pfam" id="PF00360">
    <property type="entry name" value="PHY"/>
    <property type="match status" value="1"/>
</dbReference>
<dbReference type="SUPFAM" id="SSF55785">
    <property type="entry name" value="PYP-like sensor domain (PAS domain)"/>
    <property type="match status" value="2"/>
</dbReference>
<dbReference type="Gene3D" id="3.30.70.270">
    <property type="match status" value="1"/>
</dbReference>
<gene>
    <name evidence="7" type="ORF">D4Q52_21650</name>
</gene>
<dbReference type="SMART" id="SM00267">
    <property type="entry name" value="GGDEF"/>
    <property type="match status" value="1"/>
</dbReference>
<dbReference type="SMART" id="SM00065">
    <property type="entry name" value="GAF"/>
    <property type="match status" value="1"/>
</dbReference>
<feature type="domain" description="Phytochrome chromophore attachment site" evidence="5">
    <location>
        <begin position="142"/>
        <end position="300"/>
    </location>
</feature>
<feature type="domain" description="GGDEF" evidence="6">
    <location>
        <begin position="678"/>
        <end position="812"/>
    </location>
</feature>
<keyword evidence="1" id="KW-0600">Photoreceptor protein</keyword>
<sequence length="828" mass="89766">MTSGTVQSNLDYSICGEEAIHVPGAIQPHGALLAFRLHDHVVTHASANLAEMLGMAAGTALGRPIQQAIGALPSETILRALSCDQSALYQLSDRFGKDLHLTAHRVGPAVCIDIEFASASHESISPVHRVRAVLEAFKSAEGQRELCALAVRSLKDITGYDRVMAYRFDRDGHGEVIAEARSADMETYLGLHYPATDIPPQARRLYLRQRVGAIVDARYRPVPLLTDPAIDDRTPLDLTHSTLRSISPYHLAYMQNMHTAASLTIGLAVGPELWGMLVCHHRTPRIPGPDLRAAADILGRFVSALLGPLNEAEAAKKRAERDAAMTKIAAQLASAASIPEGLGAVESELLDLVDAAGAIIDVAGAVHCIGRTPPPDQAGRALALLRDQCAGKMLASDDFGLRHPELPECRRDGSGVLLLPLAGGADDAILWFRPEQSRTTRWGGNPAEPAIADAATGAISPRTSFAVWVETVSGCSAPWLDGDLAIAQEFRELIEADMARRTRAELKELRLAREREQVVQAARLKVALENLGDGVAMFDADSRLVMCNNLYAQLYQLPPALQQVGTHIREIVTFCVESGVVAGDADSRDEWLKLYSRTNDGPSSRIQKLADGRLINLTRQPLPDGGWVSTHEDITEQQRREAEILFLAHHDLLTGLSNRAAFEQAMEAAVARLQRDGQAFTLFLLDLDKFKQVNDTLGHPAGDRLLRETAQRLRSSLRKTDLLARLGGDEFAIIQFGAKGRSRAAKGLAERIVRLIAQPFDIDGVTVSVGVSVGIAMANDPRTDAAALVKMADVALYAVKSDGRKGYRFFEPQPAEAVPPRPDRSLES</sequence>
<dbReference type="PANTHER" id="PTHR44757">
    <property type="entry name" value="DIGUANYLATE CYCLASE DGCP"/>
    <property type="match status" value="1"/>
</dbReference>
<dbReference type="PANTHER" id="PTHR44757:SF2">
    <property type="entry name" value="BIOFILM ARCHITECTURE MAINTENANCE PROTEIN MBAA"/>
    <property type="match status" value="1"/>
</dbReference>
<evidence type="ECO:0000313" key="7">
    <source>
        <dbReference type="EMBL" id="RJF68620.1"/>
    </source>
</evidence>
<dbReference type="SUPFAM" id="SSF55781">
    <property type="entry name" value="GAF domain-like"/>
    <property type="match status" value="2"/>
</dbReference>
<accession>A0A418UZ44</accession>
<dbReference type="Gene3D" id="3.30.450.270">
    <property type="match status" value="1"/>
</dbReference>
<evidence type="ECO:0000313" key="8">
    <source>
        <dbReference type="Proteomes" id="UP000285523"/>
    </source>
</evidence>
<dbReference type="EMBL" id="QYYD01000027">
    <property type="protein sequence ID" value="RJF68620.1"/>
    <property type="molecule type" value="Genomic_DNA"/>
</dbReference>
<evidence type="ECO:0000256" key="2">
    <source>
        <dbReference type="ARBA" id="ARBA00022606"/>
    </source>
</evidence>
<evidence type="ECO:0000259" key="6">
    <source>
        <dbReference type="PROSITE" id="PS50887"/>
    </source>
</evidence>
<dbReference type="Gene3D" id="3.30.450.40">
    <property type="match status" value="1"/>
</dbReference>
<dbReference type="InterPro" id="IPR003018">
    <property type="entry name" value="GAF"/>
</dbReference>
<dbReference type="PROSITE" id="PS50887">
    <property type="entry name" value="GGDEF"/>
    <property type="match status" value="1"/>
</dbReference>
<dbReference type="GO" id="GO:0009584">
    <property type="term" value="P:detection of visible light"/>
    <property type="evidence" value="ECO:0007669"/>
    <property type="project" value="InterPro"/>
</dbReference>
<dbReference type="InterPro" id="IPR029787">
    <property type="entry name" value="Nucleotide_cyclase"/>
</dbReference>
<dbReference type="OrthoDB" id="9814202at2"/>
<dbReference type="InterPro" id="IPR029016">
    <property type="entry name" value="GAF-like_dom_sf"/>
</dbReference>
<dbReference type="InterPro" id="IPR016132">
    <property type="entry name" value="Phyto_chromo_attachment"/>
</dbReference>
<protein>
    <submittedName>
        <fullName evidence="7">Diguanylate cyclase</fullName>
    </submittedName>
</protein>
<dbReference type="CDD" id="cd01949">
    <property type="entry name" value="GGDEF"/>
    <property type="match status" value="1"/>
</dbReference>
<dbReference type="InterPro" id="IPR013654">
    <property type="entry name" value="PAS_2"/>
</dbReference>
<dbReference type="Pfam" id="PF08446">
    <property type="entry name" value="PAS_2"/>
    <property type="match status" value="1"/>
</dbReference>
<dbReference type="PROSITE" id="PS50046">
    <property type="entry name" value="PHYTOCHROME_2"/>
    <property type="match status" value="1"/>
</dbReference>
<reference evidence="7 8" key="1">
    <citation type="submission" date="2018-09" db="EMBL/GenBank/DDBJ databases">
        <title>Draft genome sequence of Rhodopseudomonas palustris 2.1.18.</title>
        <authorList>
            <person name="Robertson S.L."/>
            <person name="Meyer T.E."/>
            <person name="Kyndt J.A."/>
        </authorList>
    </citation>
    <scope>NUCLEOTIDE SEQUENCE [LARGE SCALE GENOMIC DNA]</scope>
    <source>
        <strain evidence="7 8">2.1.18</strain>
    </source>
</reference>
<evidence type="ECO:0000256" key="3">
    <source>
        <dbReference type="ARBA" id="ARBA00022991"/>
    </source>
</evidence>
<dbReference type="Pfam" id="PF12860">
    <property type="entry name" value="PAS_7"/>
    <property type="match status" value="1"/>
</dbReference>
<proteinExistence type="predicted"/>
<dbReference type="AlphaFoldDB" id="A0A418UZ44"/>
<evidence type="ECO:0000259" key="5">
    <source>
        <dbReference type="PROSITE" id="PS50046"/>
    </source>
</evidence>
<dbReference type="InterPro" id="IPR043128">
    <property type="entry name" value="Rev_trsase/Diguanyl_cyclase"/>
</dbReference>